<organism evidence="4 5">
    <name type="scientific">Alginatibacterium sediminis</name>
    <dbReference type="NCBI Taxonomy" id="2164068"/>
    <lineage>
        <taxon>Bacteria</taxon>
        <taxon>Pseudomonadati</taxon>
        <taxon>Pseudomonadota</taxon>
        <taxon>Gammaproteobacteria</taxon>
        <taxon>Alteromonadales</taxon>
        <taxon>Alteromonadaceae</taxon>
        <taxon>Alginatibacterium</taxon>
    </lineage>
</organism>
<dbReference type="AlphaFoldDB" id="A0A420ELK0"/>
<evidence type="ECO:0000313" key="4">
    <source>
        <dbReference type="EMBL" id="RKF21520.1"/>
    </source>
</evidence>
<dbReference type="InterPro" id="IPR000644">
    <property type="entry name" value="CBS_dom"/>
</dbReference>
<proteinExistence type="predicted"/>
<dbReference type="Proteomes" id="UP000286482">
    <property type="component" value="Unassembled WGS sequence"/>
</dbReference>
<dbReference type="CDD" id="cd04629">
    <property type="entry name" value="CBS_pair_bac"/>
    <property type="match status" value="1"/>
</dbReference>
<evidence type="ECO:0000313" key="5">
    <source>
        <dbReference type="Proteomes" id="UP000286482"/>
    </source>
</evidence>
<dbReference type="InterPro" id="IPR051257">
    <property type="entry name" value="Diverse_CBS-Domain"/>
</dbReference>
<comment type="caution">
    <text evidence="4">The sequence shown here is derived from an EMBL/GenBank/DDBJ whole genome shotgun (WGS) entry which is preliminary data.</text>
</comment>
<evidence type="ECO:0000256" key="2">
    <source>
        <dbReference type="PROSITE-ProRule" id="PRU00703"/>
    </source>
</evidence>
<sequence length="133" mass="14687">MKELKVSHYMNRSPISFQPEQPVAAIVESLNKHALIGGPVLDSEGLVIGWISQQDCLHQMLQSTYHCEQTALASDVMRKDVLLALPDTSIVELAEQMLQQKPKSYPVVEAGKLVGVIDRHAVLKAISEHQTSC</sequence>
<dbReference type="Pfam" id="PF00571">
    <property type="entry name" value="CBS"/>
    <property type="match status" value="2"/>
</dbReference>
<feature type="domain" description="CBS" evidence="3">
    <location>
        <begin position="10"/>
        <end position="68"/>
    </location>
</feature>
<dbReference type="InterPro" id="IPR046342">
    <property type="entry name" value="CBS_dom_sf"/>
</dbReference>
<feature type="domain" description="CBS" evidence="3">
    <location>
        <begin position="77"/>
        <end position="132"/>
    </location>
</feature>
<dbReference type="PANTHER" id="PTHR43080">
    <property type="entry name" value="CBS DOMAIN-CONTAINING PROTEIN CBSX3, MITOCHONDRIAL"/>
    <property type="match status" value="1"/>
</dbReference>
<dbReference type="SMART" id="SM00116">
    <property type="entry name" value="CBS"/>
    <property type="match status" value="2"/>
</dbReference>
<dbReference type="RefSeq" id="WP_120353323.1">
    <property type="nucleotide sequence ID" value="NZ_RAQO01000002.1"/>
</dbReference>
<evidence type="ECO:0000259" key="3">
    <source>
        <dbReference type="PROSITE" id="PS51371"/>
    </source>
</evidence>
<evidence type="ECO:0000256" key="1">
    <source>
        <dbReference type="ARBA" id="ARBA00023122"/>
    </source>
</evidence>
<dbReference type="PANTHER" id="PTHR43080:SF2">
    <property type="entry name" value="CBS DOMAIN-CONTAINING PROTEIN"/>
    <property type="match status" value="1"/>
</dbReference>
<gene>
    <name evidence="4" type="ORF">DBZ36_02405</name>
</gene>
<protein>
    <submittedName>
        <fullName evidence="4">CBS domain-containing protein</fullName>
    </submittedName>
</protein>
<reference evidence="4 5" key="1">
    <citation type="submission" date="2018-09" db="EMBL/GenBank/DDBJ databases">
        <authorList>
            <person name="Wang Z."/>
        </authorList>
    </citation>
    <scope>NUCLEOTIDE SEQUENCE [LARGE SCALE GENOMIC DNA]</scope>
    <source>
        <strain evidence="4 5">ALS 81</strain>
    </source>
</reference>
<dbReference type="EMBL" id="RAQO01000002">
    <property type="protein sequence ID" value="RKF21520.1"/>
    <property type="molecule type" value="Genomic_DNA"/>
</dbReference>
<accession>A0A420ELK0</accession>
<name>A0A420ELK0_9ALTE</name>
<keyword evidence="5" id="KW-1185">Reference proteome</keyword>
<keyword evidence="1 2" id="KW-0129">CBS domain</keyword>
<dbReference type="PROSITE" id="PS51371">
    <property type="entry name" value="CBS"/>
    <property type="match status" value="2"/>
</dbReference>
<dbReference type="InterPro" id="IPR044729">
    <property type="entry name" value="CBS_bac"/>
</dbReference>
<dbReference type="SUPFAM" id="SSF54631">
    <property type="entry name" value="CBS-domain pair"/>
    <property type="match status" value="1"/>
</dbReference>
<dbReference type="Gene3D" id="3.10.580.10">
    <property type="entry name" value="CBS-domain"/>
    <property type="match status" value="1"/>
</dbReference>
<dbReference type="OrthoDB" id="9790355at2"/>